<reference evidence="3" key="3">
    <citation type="submission" date="2021-06" db="EMBL/GenBank/DDBJ databases">
        <title>Genomic Description and Analysis of Intracellular Bacteria, Candidatus Berkiella cookevillensis and Candidatus Berkiella aquae.</title>
        <authorList>
            <person name="Kidane D.T."/>
            <person name="Mehari Y.T."/>
            <person name="Rice F.C."/>
            <person name="Arivett B.A."/>
            <person name="Farone A.L."/>
            <person name="Berk S.G."/>
            <person name="Farone M.B."/>
        </authorList>
    </citation>
    <scope>NUCLEOTIDE SEQUENCE</scope>
    <source>
        <strain evidence="3">HT99</strain>
    </source>
</reference>
<dbReference type="EMBL" id="LKAJ02000001">
    <property type="protein sequence ID" value="MCS5710916.1"/>
    <property type="molecule type" value="Genomic_DNA"/>
</dbReference>
<accession>A0A0Q9YWL7</accession>
<organism evidence="2">
    <name type="scientific">Candidatus Berkiella aquae</name>
    <dbReference type="NCBI Taxonomy" id="295108"/>
    <lineage>
        <taxon>Bacteria</taxon>
        <taxon>Pseudomonadati</taxon>
        <taxon>Pseudomonadota</taxon>
        <taxon>Gammaproteobacteria</taxon>
        <taxon>Candidatus Berkiellales</taxon>
        <taxon>Candidatus Berkiellaceae</taxon>
        <taxon>Candidatus Berkiella</taxon>
    </lineage>
</organism>
<dbReference type="InterPro" id="IPR049232">
    <property type="entry name" value="DUF6829"/>
</dbReference>
<dbReference type="RefSeq" id="WP_075066152.1">
    <property type="nucleotide sequence ID" value="NZ_LKAJ02000001.1"/>
</dbReference>
<name>A0A0Q9YWL7_9GAMM</name>
<gene>
    <name evidence="3" type="ORF">HT99x_005700</name>
    <name evidence="2" type="ORF">HT99x_01524</name>
</gene>
<dbReference type="AlphaFoldDB" id="A0A0Q9YWL7"/>
<comment type="caution">
    <text evidence="2">The sequence shown here is derived from an EMBL/GenBank/DDBJ whole genome shotgun (WGS) entry which is preliminary data.</text>
</comment>
<evidence type="ECO:0000313" key="4">
    <source>
        <dbReference type="Proteomes" id="UP000051497"/>
    </source>
</evidence>
<protein>
    <submittedName>
        <fullName evidence="2">Uncharacterized protein</fullName>
    </submittedName>
</protein>
<evidence type="ECO:0000256" key="1">
    <source>
        <dbReference type="SAM" id="MobiDB-lite"/>
    </source>
</evidence>
<dbReference type="OrthoDB" id="6193841at2"/>
<dbReference type="EMBL" id="LKAJ01000005">
    <property type="protein sequence ID" value="KRG21348.1"/>
    <property type="molecule type" value="Genomic_DNA"/>
</dbReference>
<reference evidence="2" key="1">
    <citation type="submission" date="2015-09" db="EMBL/GenBank/DDBJ databases">
        <title>Draft Genome Sequences of Two Novel Amoeba-resistant Intranuclear Bacteria, Candidatus Berkiella cookevillensis and Candidatus Berkiella aquae.</title>
        <authorList>
            <person name="Mehari Y.T."/>
            <person name="Arivett B.A."/>
            <person name="Farone A.L."/>
            <person name="Gunderson J.H."/>
            <person name="Farone M.B."/>
        </authorList>
    </citation>
    <scope>NUCLEOTIDE SEQUENCE [LARGE SCALE GENOMIC DNA]</scope>
    <source>
        <strain evidence="2">HT99</strain>
    </source>
</reference>
<evidence type="ECO:0000313" key="3">
    <source>
        <dbReference type="EMBL" id="MCS5710916.1"/>
    </source>
</evidence>
<proteinExistence type="predicted"/>
<reference evidence="3" key="2">
    <citation type="journal article" date="2016" name="Genome Announc.">
        <title>Draft Genome Sequences of Two Novel Amoeba-Resistant Intranuclear Bacteria, 'Candidatus Berkiella cookevillensis' and 'Candidatus Berkiella aquae'.</title>
        <authorList>
            <person name="Mehari Y.T."/>
            <person name="Arivett B.A."/>
            <person name="Farone A.L."/>
            <person name="Gunderson J.H."/>
            <person name="Farone M.B."/>
        </authorList>
    </citation>
    <scope>NUCLEOTIDE SEQUENCE</scope>
    <source>
        <strain evidence="3">HT99</strain>
    </source>
</reference>
<evidence type="ECO:0000313" key="2">
    <source>
        <dbReference type="EMBL" id="KRG21348.1"/>
    </source>
</evidence>
<feature type="region of interest" description="Disordered" evidence="1">
    <location>
        <begin position="511"/>
        <end position="530"/>
    </location>
</feature>
<dbReference type="Proteomes" id="UP000051497">
    <property type="component" value="Unassembled WGS sequence"/>
</dbReference>
<dbReference type="Pfam" id="PF20717">
    <property type="entry name" value="DUF6829"/>
    <property type="match status" value="1"/>
</dbReference>
<sequence>MALDGIRQYSAADFPSVELTQTQIEQLSWSIRGIVSPEKAFESDPAHMEVKRCLARLFCEQQLHSLEGYPAFTNNQPTTDEYSPALTQEQYQKLSERFQALDDIARSVLRVSTMVSSVPLSPKARERADAVLGKDNYTLDSVEFLADTFRNIQHARAIYPVVEELFQAHPEHEHARITKLLQAAFPSRQHYRHMMYTEGNQTMFDALRERVQNGSIDKESFDFWRCHWTINITGFRGHVDPHGSLYLTSNVFEAMMALETTLERLFTEENVTSQVLLNDYLDKRWQDFLKMGDLPDREITISEKRLLAHIGAMMRLYHPDEGQALLEGYRFIPKTLMKELSQAYFNIPANNEPTPTFAPALYENGIDFRKKMLKKEDGILRQVEERFFGNNLKKKADSLVRLVAIADVVVGVLPLNLAALKEYRNLRNQDKIAATQPLSFMALANKNEVMEILGESPIFKRFNILTHTHISIDEKGSVALAPKLKAKDRFKAPKPIIHRYQLRSNTMIEQEVEPEVEPQQRMPLRRGIKV</sequence>
<keyword evidence="4" id="KW-1185">Reference proteome</keyword>